<keyword evidence="2" id="KW-0378">Hydrolase</keyword>
<sequence>MYGLYTKPELIKSEWIDPKWFNSQQYAAVVAYMNKLPGDVDTLELQDGFATAHPGVMSAADWQYIMTSDFGTSRFDWWVGKLKRDYFRSQLIKAAQAYSEEPSEDNLTAMMEASQNATAASQTVTESSIADLAADMEDKMIHGATDNGIKTYFTLNNILGGGLMPGRLLTIGARPGVGKSAFAVNLIIEALKQQPELTVDMFSLEMSNAENYNRLLACKTGISAGKFINPQKSLSDAEKVEVEKAGNVLKDYHLQLYDKQVELPQIVKTMRQRAADADKGYLAIVDYLGLIGVRSQSDRRLQIEEITRQFKVLTNELGIPIVLLSQLSRGIENRQDKQPVLSDLRESGSIEQDSNAVGFLWNSDRQNEKSDIRTVTLTIAKNREGALGSIDFRFFAPKLQFKVAY</sequence>
<keyword evidence="2" id="KW-0547">Nucleotide-binding</keyword>
<organism evidence="2">
    <name type="scientific">Siphoviridae sp. cthHz3</name>
    <dbReference type="NCBI Taxonomy" id="2825614"/>
    <lineage>
        <taxon>Viruses</taxon>
        <taxon>Duplodnaviria</taxon>
        <taxon>Heunggongvirae</taxon>
        <taxon>Uroviricota</taxon>
        <taxon>Caudoviricetes</taxon>
    </lineage>
</organism>
<keyword evidence="2" id="KW-0067">ATP-binding</keyword>
<protein>
    <submittedName>
        <fullName evidence="2">DnaB-like replicative helicase</fullName>
    </submittedName>
</protein>
<dbReference type="Gene3D" id="3.40.50.300">
    <property type="entry name" value="P-loop containing nucleotide triphosphate hydrolases"/>
    <property type="match status" value="1"/>
</dbReference>
<dbReference type="EMBL" id="BK016167">
    <property type="protein sequence ID" value="DAF99486.1"/>
    <property type="molecule type" value="Genomic_DNA"/>
</dbReference>
<evidence type="ECO:0000259" key="1">
    <source>
        <dbReference type="PROSITE" id="PS51199"/>
    </source>
</evidence>
<name>A0A8S5UYR3_9CAUD</name>
<dbReference type="InterPro" id="IPR007694">
    <property type="entry name" value="DNA_helicase_DnaB-like_C"/>
</dbReference>
<dbReference type="PROSITE" id="PS51199">
    <property type="entry name" value="SF4_HELICASE"/>
    <property type="match status" value="1"/>
</dbReference>
<dbReference type="SUPFAM" id="SSF52540">
    <property type="entry name" value="P-loop containing nucleoside triphosphate hydrolases"/>
    <property type="match status" value="1"/>
</dbReference>
<accession>A0A8S5UYR3</accession>
<dbReference type="PANTHER" id="PTHR30153:SF2">
    <property type="entry name" value="REPLICATIVE DNA HELICASE"/>
    <property type="match status" value="1"/>
</dbReference>
<reference evidence="2" key="1">
    <citation type="journal article" date="2021" name="Proc. Natl. Acad. Sci. U.S.A.">
        <title>A Catalog of Tens of Thousands of Viruses from Human Metagenomes Reveals Hidden Associations with Chronic Diseases.</title>
        <authorList>
            <person name="Tisza M.J."/>
            <person name="Buck C.B."/>
        </authorList>
    </citation>
    <scope>NUCLEOTIDE SEQUENCE</scope>
    <source>
        <strain evidence="2">CthHz3</strain>
    </source>
</reference>
<proteinExistence type="predicted"/>
<dbReference type="Pfam" id="PF03796">
    <property type="entry name" value="DnaB_C"/>
    <property type="match status" value="1"/>
</dbReference>
<dbReference type="GO" id="GO:0006260">
    <property type="term" value="P:DNA replication"/>
    <property type="evidence" value="ECO:0007669"/>
    <property type="project" value="InterPro"/>
</dbReference>
<feature type="domain" description="SF4 helicase" evidence="1">
    <location>
        <begin position="142"/>
        <end position="405"/>
    </location>
</feature>
<keyword evidence="2" id="KW-0347">Helicase</keyword>
<evidence type="ECO:0000313" key="2">
    <source>
        <dbReference type="EMBL" id="DAF99486.1"/>
    </source>
</evidence>
<dbReference type="GO" id="GO:0003678">
    <property type="term" value="F:DNA helicase activity"/>
    <property type="evidence" value="ECO:0007669"/>
    <property type="project" value="InterPro"/>
</dbReference>
<dbReference type="GO" id="GO:0005524">
    <property type="term" value="F:ATP binding"/>
    <property type="evidence" value="ECO:0007669"/>
    <property type="project" value="InterPro"/>
</dbReference>
<dbReference type="PANTHER" id="PTHR30153">
    <property type="entry name" value="REPLICATIVE DNA HELICASE DNAB"/>
    <property type="match status" value="1"/>
</dbReference>
<dbReference type="InterPro" id="IPR027417">
    <property type="entry name" value="P-loop_NTPase"/>
</dbReference>